<feature type="non-terminal residue" evidence="2">
    <location>
        <position position="487"/>
    </location>
</feature>
<accession>A0AAV5SCW9</accession>
<feature type="region of interest" description="Disordered" evidence="1">
    <location>
        <begin position="1"/>
        <end position="52"/>
    </location>
</feature>
<feature type="compositionally biased region" description="Acidic residues" evidence="1">
    <location>
        <begin position="1"/>
        <end position="12"/>
    </location>
</feature>
<protein>
    <submittedName>
        <fullName evidence="2">Uncharacterized protein</fullName>
    </submittedName>
</protein>
<comment type="caution">
    <text evidence="2">The sequence shown here is derived from an EMBL/GenBank/DDBJ whole genome shotgun (WGS) entry which is preliminary data.</text>
</comment>
<keyword evidence="3" id="KW-1185">Reference proteome</keyword>
<evidence type="ECO:0000256" key="1">
    <source>
        <dbReference type="SAM" id="MobiDB-lite"/>
    </source>
</evidence>
<gene>
    <name evidence="2" type="ORF">PENTCL1PPCAC_34</name>
</gene>
<organism evidence="2 3">
    <name type="scientific">Pristionchus entomophagus</name>
    <dbReference type="NCBI Taxonomy" id="358040"/>
    <lineage>
        <taxon>Eukaryota</taxon>
        <taxon>Metazoa</taxon>
        <taxon>Ecdysozoa</taxon>
        <taxon>Nematoda</taxon>
        <taxon>Chromadorea</taxon>
        <taxon>Rhabditida</taxon>
        <taxon>Rhabditina</taxon>
        <taxon>Diplogasteromorpha</taxon>
        <taxon>Diplogasteroidea</taxon>
        <taxon>Neodiplogasteridae</taxon>
        <taxon>Pristionchus</taxon>
    </lineage>
</organism>
<dbReference type="AlphaFoldDB" id="A0AAV5SCW9"/>
<dbReference type="EMBL" id="BTSX01000001">
    <property type="protein sequence ID" value="GMS77859.1"/>
    <property type="molecule type" value="Genomic_DNA"/>
</dbReference>
<feature type="compositionally biased region" description="Basic and acidic residues" evidence="1">
    <location>
        <begin position="15"/>
        <end position="44"/>
    </location>
</feature>
<evidence type="ECO:0000313" key="2">
    <source>
        <dbReference type="EMBL" id="GMS77859.1"/>
    </source>
</evidence>
<evidence type="ECO:0000313" key="3">
    <source>
        <dbReference type="Proteomes" id="UP001432027"/>
    </source>
</evidence>
<dbReference type="Proteomes" id="UP001432027">
    <property type="component" value="Unassembled WGS sequence"/>
</dbReference>
<sequence>MEDGGEEGDDVGVDVARDAARQDKVDVVVRGARERRPAQGDRRPTSGANLEQISLDALEDELGPSRTPRDRHRLMDAVGEQHGQREGGHAESRGHPHDVAHAVQVRVATVDVLVLLGLVHHEMVHDLHIAQIRVSRHVHIARREAIVVRTPSLLPPSVGPPRRLAHRLQLLLERREVQLCRPLAEAREICPSLQMPLGIPAHEQHGRRQLPTVQAHRCLQSDVGLVPVPILAQLTAHDNARVVHRLQLRTQIDGEALLHLPRVHFRTVVHDLAVLFSLGGQHFRHECRVRGQATNHLLELASLSHADHAQLRHVRVVDVPHLLIEGTQFPQFSLSHRLLLHECLCLLPHSLQLRVAKGDQTSHLPRHLRFPPHGRFHSHRVAVPHHLPERVGQSDSLLESIQRLLCNGRTPSLHIDTPSFPECLIQHRLVPLLFHLFLLTANERIQRGQQFLMKHGMDFLRGHDICHVLCRIGVGRQRDRNLARDLS</sequence>
<proteinExistence type="predicted"/>
<name>A0AAV5SCW9_9BILA</name>
<reference evidence="2" key="1">
    <citation type="submission" date="2023-10" db="EMBL/GenBank/DDBJ databases">
        <title>Genome assembly of Pristionchus species.</title>
        <authorList>
            <person name="Yoshida K."/>
            <person name="Sommer R.J."/>
        </authorList>
    </citation>
    <scope>NUCLEOTIDE SEQUENCE</scope>
    <source>
        <strain evidence="2">RS0144</strain>
    </source>
</reference>